<keyword evidence="9" id="KW-0675">Receptor</keyword>
<keyword evidence="6" id="KW-0472">Membrane</keyword>
<keyword evidence="5" id="KW-0798">TonB box</keyword>
<evidence type="ECO:0000256" key="3">
    <source>
        <dbReference type="ARBA" id="ARBA00022452"/>
    </source>
</evidence>
<keyword evidence="7" id="KW-0998">Cell outer membrane</keyword>
<dbReference type="GO" id="GO:0044718">
    <property type="term" value="P:siderophore transmembrane transport"/>
    <property type="evidence" value="ECO:0007669"/>
    <property type="project" value="TreeGrafter"/>
</dbReference>
<dbReference type="EMBL" id="AP027081">
    <property type="protein sequence ID" value="BDU75709.1"/>
    <property type="molecule type" value="Genomic_DNA"/>
</dbReference>
<evidence type="ECO:0000256" key="6">
    <source>
        <dbReference type="ARBA" id="ARBA00023136"/>
    </source>
</evidence>
<name>A0AA48KB37_9BACT</name>
<evidence type="ECO:0000256" key="2">
    <source>
        <dbReference type="ARBA" id="ARBA00022448"/>
    </source>
</evidence>
<evidence type="ECO:0000313" key="9">
    <source>
        <dbReference type="EMBL" id="BDU75709.1"/>
    </source>
</evidence>
<evidence type="ECO:0000259" key="8">
    <source>
        <dbReference type="Pfam" id="PF00593"/>
    </source>
</evidence>
<protein>
    <submittedName>
        <fullName evidence="9">TonB-dependent receptor</fullName>
    </submittedName>
</protein>
<proteinExistence type="predicted"/>
<dbReference type="SUPFAM" id="SSF56935">
    <property type="entry name" value="Porins"/>
    <property type="match status" value="1"/>
</dbReference>
<dbReference type="GO" id="GO:0009279">
    <property type="term" value="C:cell outer membrane"/>
    <property type="evidence" value="ECO:0007669"/>
    <property type="project" value="UniProtKB-SubCell"/>
</dbReference>
<dbReference type="PANTHER" id="PTHR30069:SF36">
    <property type="entry name" value="BLL6948 PROTEIN"/>
    <property type="match status" value="1"/>
</dbReference>
<evidence type="ECO:0000256" key="1">
    <source>
        <dbReference type="ARBA" id="ARBA00004571"/>
    </source>
</evidence>
<reference evidence="9" key="1">
    <citation type="journal article" date="2023" name="Int. J. Syst. Evol. Microbiol.">
        <title>Mesoterricola silvestris gen. nov., sp. nov., Mesoterricola sediminis sp. nov., Geothrix oryzae sp. nov., Geothrix edaphica sp. nov., Geothrix rubra sp. nov., and Geothrix limicola sp. nov., six novel members of Acidobacteriota isolated from soils.</title>
        <authorList>
            <person name="Itoh H."/>
            <person name="Sugisawa Y."/>
            <person name="Mise K."/>
            <person name="Xu Z."/>
            <person name="Kuniyasu M."/>
            <person name="Ushijima N."/>
            <person name="Kawano K."/>
            <person name="Kobayashi E."/>
            <person name="Shiratori Y."/>
            <person name="Masuda Y."/>
            <person name="Senoo K."/>
        </authorList>
    </citation>
    <scope>NUCLEOTIDE SEQUENCE</scope>
    <source>
        <strain evidence="9">W786</strain>
    </source>
</reference>
<dbReference type="RefSeq" id="WP_243331167.1">
    <property type="nucleotide sequence ID" value="NZ_AP027081.1"/>
</dbReference>
<evidence type="ECO:0000313" key="10">
    <source>
        <dbReference type="Proteomes" id="UP001228113"/>
    </source>
</evidence>
<keyword evidence="2" id="KW-0813">Transport</keyword>
<accession>A0AA48KB37</accession>
<dbReference type="InterPro" id="IPR036942">
    <property type="entry name" value="Beta-barrel_TonB_sf"/>
</dbReference>
<dbReference type="PANTHER" id="PTHR30069">
    <property type="entry name" value="TONB-DEPENDENT OUTER MEMBRANE RECEPTOR"/>
    <property type="match status" value="1"/>
</dbReference>
<dbReference type="Proteomes" id="UP001228113">
    <property type="component" value="Chromosome"/>
</dbReference>
<feature type="domain" description="TonB-dependent receptor-like beta-barrel" evidence="8">
    <location>
        <begin position="152"/>
        <end position="526"/>
    </location>
</feature>
<comment type="subcellular location">
    <subcellularLocation>
        <location evidence="1">Cell outer membrane</location>
        <topology evidence="1">Multi-pass membrane protein</topology>
    </subcellularLocation>
</comment>
<keyword evidence="4" id="KW-0812">Transmembrane</keyword>
<dbReference type="InterPro" id="IPR039426">
    <property type="entry name" value="TonB-dep_rcpt-like"/>
</dbReference>
<evidence type="ECO:0000256" key="7">
    <source>
        <dbReference type="ARBA" id="ARBA00023237"/>
    </source>
</evidence>
<gene>
    <name evidence="9" type="ORF">METESE_06670</name>
</gene>
<organism evidence="9 10">
    <name type="scientific">Mesoterricola sediminis</name>
    <dbReference type="NCBI Taxonomy" id="2927980"/>
    <lineage>
        <taxon>Bacteria</taxon>
        <taxon>Pseudomonadati</taxon>
        <taxon>Acidobacteriota</taxon>
        <taxon>Holophagae</taxon>
        <taxon>Holophagales</taxon>
        <taxon>Holophagaceae</taxon>
        <taxon>Mesoterricola</taxon>
    </lineage>
</organism>
<dbReference type="KEGG" id="msea:METESE_06670"/>
<dbReference type="Gene3D" id="2.40.170.20">
    <property type="entry name" value="TonB-dependent receptor, beta-barrel domain"/>
    <property type="match status" value="1"/>
</dbReference>
<dbReference type="GO" id="GO:0015344">
    <property type="term" value="F:siderophore uptake transmembrane transporter activity"/>
    <property type="evidence" value="ECO:0007669"/>
    <property type="project" value="TreeGrafter"/>
</dbReference>
<keyword evidence="3" id="KW-1134">Transmembrane beta strand</keyword>
<sequence>MVWRAGLTCMTAAWLVAAPPRVASHPGSRSTEYFARGLDLASGSDFAFELGGVPLNLPGHVRGPGFLDGALAIPELLEPPAYLKGPYLAAEGPFALAGAARRDLVQRLDAPFVGLTVGPQDSDRFARLVYAGQNAARDLVFGLEARRDSREWRDQGSRRFNGALRRDGRNAWGAWTLTLLASEDRSDGGAARPARPGDPALPTVEDVKAGDGARSRRLLGAWRLRTPGGGRYRVFGGAQDTRLWANWTFFLRDPVWGDQREQVDRRMFLGVDAARDWTGGRGNTRWVHTLGGDLRVDRVAAVEVHPTVVRARVEGGPAPAFAARGLLYHGALHAQSTVRWGGGWEAFAGVRLDGQANRPGSARGPWAPRSTSSVLASPRAGLAFSPAEGTVLRLQGGLGVRSMDPWRDGVAQARARSVEASVQTRPVRAWTVVLTAYRLDLDRENLFDPAAVAWTARGASRHEGFELRNDVKAGPWTLEALWGWDRARFRADGARVPGAPAQAGLVSAGWSRRGFSAGAAFRRAGARPLLPDDSLRAGREDAVEARVQQVFGPWTVGVQVANAFGRKAYNQQFAYVSRLPLEPAGGVLGRCVKPADPQQWRLEIRRRF</sequence>
<dbReference type="Pfam" id="PF00593">
    <property type="entry name" value="TonB_dep_Rec_b-barrel"/>
    <property type="match status" value="1"/>
</dbReference>
<keyword evidence="10" id="KW-1185">Reference proteome</keyword>
<dbReference type="AlphaFoldDB" id="A0AA48KB37"/>
<evidence type="ECO:0000256" key="5">
    <source>
        <dbReference type="ARBA" id="ARBA00023077"/>
    </source>
</evidence>
<dbReference type="InterPro" id="IPR000531">
    <property type="entry name" value="Beta-barrel_TonB"/>
</dbReference>
<evidence type="ECO:0000256" key="4">
    <source>
        <dbReference type="ARBA" id="ARBA00022692"/>
    </source>
</evidence>